<feature type="transmembrane region" description="Helical" evidence="5">
    <location>
        <begin position="98"/>
        <end position="117"/>
    </location>
</feature>
<proteinExistence type="predicted"/>
<feature type="transmembrane region" description="Helical" evidence="5">
    <location>
        <begin position="75"/>
        <end position="92"/>
    </location>
</feature>
<keyword evidence="3 5" id="KW-1133">Transmembrane helix</keyword>
<evidence type="ECO:0000256" key="2">
    <source>
        <dbReference type="ARBA" id="ARBA00022692"/>
    </source>
</evidence>
<gene>
    <name evidence="7" type="ORF">N781_13015</name>
</gene>
<accession>A0A0A5HVE8</accession>
<dbReference type="AlphaFoldDB" id="A0A0A5HVE8"/>
<reference evidence="7 8" key="1">
    <citation type="submission" date="2013-08" db="EMBL/GenBank/DDBJ databases">
        <authorList>
            <person name="Huang J."/>
            <person name="Wang G."/>
        </authorList>
    </citation>
    <scope>NUCLEOTIDE SEQUENCE [LARGE SCALE GENOMIC DNA]</scope>
    <source>
        <strain evidence="7 8">JSM 076056</strain>
    </source>
</reference>
<organism evidence="7 8">
    <name type="scientific">Pontibacillus halophilus JSM 076056 = DSM 19796</name>
    <dbReference type="NCBI Taxonomy" id="1385510"/>
    <lineage>
        <taxon>Bacteria</taxon>
        <taxon>Bacillati</taxon>
        <taxon>Bacillota</taxon>
        <taxon>Bacilli</taxon>
        <taxon>Bacillales</taxon>
        <taxon>Bacillaceae</taxon>
        <taxon>Pontibacillus</taxon>
    </lineage>
</organism>
<dbReference type="OrthoDB" id="9806253at2"/>
<dbReference type="EMBL" id="AVPE01000031">
    <property type="protein sequence ID" value="KGX87607.1"/>
    <property type="molecule type" value="Genomic_DNA"/>
</dbReference>
<evidence type="ECO:0000313" key="7">
    <source>
        <dbReference type="EMBL" id="KGX87607.1"/>
    </source>
</evidence>
<comment type="subcellular location">
    <subcellularLocation>
        <location evidence="1">Membrane</location>
        <topology evidence="1">Multi-pass membrane protein</topology>
    </subcellularLocation>
</comment>
<dbReference type="Gene3D" id="2.40.50.140">
    <property type="entry name" value="Nucleic acid-binding proteins"/>
    <property type="match status" value="1"/>
</dbReference>
<evidence type="ECO:0000256" key="3">
    <source>
        <dbReference type="ARBA" id="ARBA00022989"/>
    </source>
</evidence>
<keyword evidence="8" id="KW-1185">Reference proteome</keyword>
<dbReference type="eggNOG" id="COG1030">
    <property type="taxonomic scope" value="Bacteria"/>
</dbReference>
<name>A0A0A5HVE8_9BACI</name>
<evidence type="ECO:0000256" key="5">
    <source>
        <dbReference type="SAM" id="Phobius"/>
    </source>
</evidence>
<comment type="caution">
    <text evidence="7">The sequence shown here is derived from an EMBL/GenBank/DDBJ whole genome shotgun (WGS) entry which is preliminary data.</text>
</comment>
<dbReference type="GO" id="GO:0005886">
    <property type="term" value="C:plasma membrane"/>
    <property type="evidence" value="ECO:0007669"/>
    <property type="project" value="TreeGrafter"/>
</dbReference>
<feature type="transmembrane region" description="Helical" evidence="5">
    <location>
        <begin position="6"/>
        <end position="24"/>
    </location>
</feature>
<dbReference type="PANTHER" id="PTHR33507">
    <property type="entry name" value="INNER MEMBRANE PROTEIN YBBJ"/>
    <property type="match status" value="1"/>
</dbReference>
<evidence type="ECO:0000256" key="4">
    <source>
        <dbReference type="ARBA" id="ARBA00023136"/>
    </source>
</evidence>
<dbReference type="Pfam" id="PF01957">
    <property type="entry name" value="NfeD"/>
    <property type="match status" value="1"/>
</dbReference>
<dbReference type="InterPro" id="IPR002810">
    <property type="entry name" value="NfeD-like_C"/>
</dbReference>
<dbReference type="InterPro" id="IPR012340">
    <property type="entry name" value="NA-bd_OB-fold"/>
</dbReference>
<keyword evidence="4 5" id="KW-0472">Membrane</keyword>
<dbReference type="STRING" id="1385510.GCA_000425205_02693"/>
<dbReference type="SUPFAM" id="SSF141322">
    <property type="entry name" value="NfeD domain-like"/>
    <property type="match status" value="1"/>
</dbReference>
<protein>
    <recommendedName>
        <fullName evidence="6">NfeD-like C-terminal domain-containing protein</fullName>
    </recommendedName>
</protein>
<keyword evidence="2 5" id="KW-0812">Transmembrane</keyword>
<feature type="transmembrane region" description="Helical" evidence="5">
    <location>
        <begin position="51"/>
        <end position="68"/>
    </location>
</feature>
<feature type="domain" description="NfeD-like C-terminal" evidence="6">
    <location>
        <begin position="149"/>
        <end position="204"/>
    </location>
</feature>
<dbReference type="PANTHER" id="PTHR33507:SF3">
    <property type="entry name" value="INNER MEMBRANE PROTEIN YBBJ"/>
    <property type="match status" value="1"/>
</dbReference>
<dbReference type="Proteomes" id="UP000030528">
    <property type="component" value="Unassembled WGS sequence"/>
</dbReference>
<dbReference type="InterPro" id="IPR052165">
    <property type="entry name" value="Membrane_assoc_protease"/>
</dbReference>
<dbReference type="RefSeq" id="WP_026801004.1">
    <property type="nucleotide sequence ID" value="NZ_AULI01000012.1"/>
</dbReference>
<evidence type="ECO:0000313" key="8">
    <source>
        <dbReference type="Proteomes" id="UP000030528"/>
    </source>
</evidence>
<evidence type="ECO:0000259" key="6">
    <source>
        <dbReference type="Pfam" id="PF01957"/>
    </source>
</evidence>
<sequence length="205" mass="22516">MEPVWLSFIVLGLGTMFLIGEMLVNTRGIFGVLGFGLVTLHFISYLSPYMVGISIVLYFVGLLCIFIDGKFLNDGTLTTLGLVSMLITVGMSSPSWQAGLYGISGVMVGAASSLLLLKAFPKRKMWDRITLLDRMTSESGYSTVNESYHELIGQIGETKTPLRPVGTMRLNDQDYSVVSNGEWLNKGEQVKVVDVDGTKILVKKF</sequence>
<evidence type="ECO:0000256" key="1">
    <source>
        <dbReference type="ARBA" id="ARBA00004141"/>
    </source>
</evidence>